<dbReference type="InterPro" id="IPR011993">
    <property type="entry name" value="PH-like_dom_sf"/>
</dbReference>
<feature type="compositionally biased region" description="Low complexity" evidence="1">
    <location>
        <begin position="1592"/>
        <end position="1611"/>
    </location>
</feature>
<keyword evidence="4" id="KW-1185">Reference proteome</keyword>
<sequence>MFGCICNVFEWLDHQPMTIKSLGMEDKRMTEMMSNQMTISHQMKNNIENVCPSSPGVQSMPSGARRRSGPQILLRSPAAKRPLSAPVALQGWLYKRGSEGLMLWKRRWFVLTEYCLFYYKTPEEKNLLGSILLPSYCVSICTQDDKTNKKKYAFKAEHLNMRTYYFAAETHDSMLQWINSLTLATLVQDPNTNYKITTPVSSNTSNFNDNCDGEQSARPSVSSISSMMNQSADDSDSGFHGFLSRDEQILSNNNSTPNSGNTLSYPNSSCIPNTTNNNINNNCKRNIINNNSNNNNGQLQSQFINNGWQQRHYHNPNMMHNMYGCTRQQQQQQHQQQQQFNVQNIETMPRKFGQPVYANAPPKPRRLTDGSTEYSTPSPDPDDNTPQTYQQQHQQQQQVAWNMIGANQKSPDQDDNTPQLLQQQKAGWNMIGVKQKSPDYDGNSIIYGTRINQINQQSVVPLRTDKSGLNYMNNQVQSNNERRTPDTYGRSTKTNSRKTRINGSDYEDVYAGPQLYQRPIGPVGYCKSPVPLPIDIPSPIIDNNESIYVQQQQKIIDQPPRPHSADFLEHDMIKRRNNNNTSNKKIDDNNKVLHKRHQRPKSSMDIIPIPSNINDYYTEEKYAAQMRQTYLKSPQSINGTIDSVDHQLYSSHINNSNNYHSHHKLQRNNSRTTTPSLLTKKYENYNNENNYDCHNIYGIKDNKITASSTTQSLKRHPDNFYNSGMMRRSLREKNYDNSFNDSSYIDTNNDGTILTRIRLNDSNNYDDGNDIYGLQSRQVGEHLNRRRLHDQQFMRSASARLPRNRHSNTIQVDCKNSADIDADDCYEQGLKSPGSRDGDRRIQQREESMKRLLEWKQRMLQSPLTKKPTSQITSNSPIVKTELSSHYKRQALLDLAAHEASVAEARQPRHPRRDDNSSHRSHLRSKSSDGCRSANNIIRYNSYSSDDEASGSGSVIGRDPLPPRAISTSQLSQNNLTNQPRSSSQSHVNGHDSRVQQQMTSPLPVYQSTPQSATITKMRQNGNDIDSSICRGTTDVNNSTTMSSESLHNNSTNLRVISPIDYRISSPSDSERHTHNSSDKIPINYMNGSIGGNSYRQLHQVPQDSDIIDHQTYKRMMNMASTNQNHHQSYMIDKKTTGNLVQVSAGELLGRTHEELVLLLIQLRRQSASLCKAMEKCHMEIEAQARLVELDTPRRLENLHKLDELKNHLIDLEKQYEKGKPLVNLVDNMVKLGSLYNRNGINGNSSILNANPYEKNGHINNYPENNQRAREEKLLEEHRKRNQQTADQGKLQEKVKQLYKIDRLLQEETGTMYSLQQDKELLEKALGGLRNKLQDNRTNNVEFEKYKKQQNLLERELSRVRMLLSHNSKKLEETIIENTRLENELVILRQKIQESRGYSGGYSNTPGTTANLEFEFKRVQQLVCDLQRQRQDLSIQVHQLTEKSHNLVKQINPNPSTSPLTFTSIQTPGVHHIYQANKKRIPTSWFETDLDSGVTFDHGLVSPSSSTTSSSLSPMNYTNIHMTQLSPQLREQMHQQQIHKNQLLKDRIQGKSRSSPILTNIPLYVNTDGRKVIHTGLPPEYISPPPPPPPTLQSSSVHSHSHLQLSSTLSPPGSPLPPPPPPPPLIDDSMFNGTVNNNNRDKQQEIKTVRIVKRESERRQRDRDRGDNCRNNNIGIPLMNGHGISSGHDYDHIGMPRVDENQYYQQKDLVNNNNNNCNNNSSNNNSNNSNRQVEKSMSLPRGFGGQKNQQDIVTAPPVLPPPRSDSMNALKNIIARCSQTTKLDSGHDGINDNNTTINEQQNSLLPMSYQNYASPYTKLRKSQEMNLIQQCQQQSIKLSQEKLTNSVASVNSVGGESPQLSPVFKSEAAKQIIKEMTEKKIDKPKKRLIPKEKRRHYTVSSSKPIIGLEDVFSKMQMGRARDDLDMERALRPRINAPDVVRSTLSQKELKFNENMIDQLLGAPNKIFIPERYVPEQTPELSAEEKKQRLQKADAIRKMLSETTVTAADDANDDTVVNNEKSNDFKRKVAEEKKQRDHILQLNQILAKQVMEKSKMVAVTALIQPDKNYDDDDYNDLSPTQMPLYQQRDNYFY</sequence>
<evidence type="ECO:0000256" key="1">
    <source>
        <dbReference type="SAM" id="MobiDB-lite"/>
    </source>
</evidence>
<dbReference type="InterPro" id="IPR057971">
    <property type="entry name" value="PKHA4-7_TBCA"/>
</dbReference>
<evidence type="ECO:0000313" key="4">
    <source>
        <dbReference type="Proteomes" id="UP000639338"/>
    </source>
</evidence>
<dbReference type="PANTHER" id="PTHR12752:SF9">
    <property type="entry name" value="KRAMER, ISOFORM I"/>
    <property type="match status" value="1"/>
</dbReference>
<dbReference type="SUPFAM" id="SSF50729">
    <property type="entry name" value="PH domain-like"/>
    <property type="match status" value="1"/>
</dbReference>
<feature type="region of interest" description="Disordered" evidence="1">
    <location>
        <begin position="901"/>
        <end position="1009"/>
    </location>
</feature>
<protein>
    <recommendedName>
        <fullName evidence="2">PH domain-containing protein</fullName>
    </recommendedName>
</protein>
<accession>A0A834XSN7</accession>
<dbReference type="Pfam" id="PF25541">
    <property type="entry name" value="TBCA_PH"/>
    <property type="match status" value="1"/>
</dbReference>
<feature type="compositionally biased region" description="Low complexity" evidence="1">
    <location>
        <begin position="250"/>
        <end position="268"/>
    </location>
</feature>
<gene>
    <name evidence="3" type="ORF">HCN44_008788</name>
</gene>
<feature type="compositionally biased region" description="Low complexity" evidence="1">
    <location>
        <begin position="1711"/>
        <end position="1730"/>
    </location>
</feature>
<evidence type="ECO:0000259" key="2">
    <source>
        <dbReference type="PROSITE" id="PS50003"/>
    </source>
</evidence>
<dbReference type="InterPro" id="IPR040392">
    <property type="entry name" value="PKHA4-7_PH"/>
</dbReference>
<feature type="domain" description="PH" evidence="2">
    <location>
        <begin position="86"/>
        <end position="186"/>
    </location>
</feature>
<feature type="compositionally biased region" description="Basic and acidic residues" evidence="1">
    <location>
        <begin position="1639"/>
        <end position="1668"/>
    </location>
</feature>
<feature type="region of interest" description="Disordered" evidence="1">
    <location>
        <begin position="476"/>
        <end position="504"/>
    </location>
</feature>
<feature type="region of interest" description="Disordered" evidence="1">
    <location>
        <begin position="205"/>
        <end position="241"/>
    </location>
</feature>
<dbReference type="EMBL" id="JACMRX010000004">
    <property type="protein sequence ID" value="KAF7991476.1"/>
    <property type="molecule type" value="Genomic_DNA"/>
</dbReference>
<dbReference type="CDD" id="cd13248">
    <property type="entry name" value="PH_PEPP1_2_3"/>
    <property type="match status" value="1"/>
</dbReference>
<reference evidence="3 4" key="1">
    <citation type="submission" date="2020-08" db="EMBL/GenBank/DDBJ databases">
        <title>Aphidius gifuensis genome sequencing and assembly.</title>
        <authorList>
            <person name="Du Z."/>
        </authorList>
    </citation>
    <scope>NUCLEOTIDE SEQUENCE [LARGE SCALE GENOMIC DNA]</scope>
    <source>
        <strain evidence="3">YNYX2018</strain>
        <tissue evidence="3">Adults</tissue>
    </source>
</reference>
<feature type="compositionally biased region" description="Polar residues" evidence="1">
    <location>
        <begin position="933"/>
        <end position="944"/>
    </location>
</feature>
<feature type="region of interest" description="Disordered" evidence="1">
    <location>
        <begin position="653"/>
        <end position="673"/>
    </location>
</feature>
<feature type="region of interest" description="Disordered" evidence="1">
    <location>
        <begin position="1575"/>
        <end position="1695"/>
    </location>
</feature>
<feature type="compositionally biased region" description="Low complexity" evidence="1">
    <location>
        <begin position="216"/>
        <end position="231"/>
    </location>
</feature>
<feature type="compositionally biased region" description="Polar residues" evidence="1">
    <location>
        <begin position="966"/>
        <end position="988"/>
    </location>
</feature>
<proteinExistence type="predicted"/>
<feature type="region of interest" description="Disordered" evidence="1">
    <location>
        <begin position="1709"/>
        <end position="1750"/>
    </location>
</feature>
<feature type="compositionally biased region" description="Polar residues" evidence="1">
    <location>
        <begin position="995"/>
        <end position="1009"/>
    </location>
</feature>
<dbReference type="OrthoDB" id="43122at2759"/>
<feature type="compositionally biased region" description="Pro residues" evidence="1">
    <location>
        <begin position="1612"/>
        <end position="1625"/>
    </location>
</feature>
<dbReference type="Pfam" id="PF00169">
    <property type="entry name" value="PH"/>
    <property type="match status" value="1"/>
</dbReference>
<feature type="region of interest" description="Disordered" evidence="1">
    <location>
        <begin position="249"/>
        <end position="268"/>
    </location>
</feature>
<dbReference type="SMART" id="SM00233">
    <property type="entry name" value="PH"/>
    <property type="match status" value="1"/>
</dbReference>
<dbReference type="PANTHER" id="PTHR12752">
    <property type="entry name" value="PHOSPHOINOSITOL 3-PHOSPHATE-BINDING PROTEIN"/>
    <property type="match status" value="1"/>
</dbReference>
<comment type="caution">
    <text evidence="3">The sequence shown here is derived from an EMBL/GenBank/DDBJ whole genome shotgun (WGS) entry which is preliminary data.</text>
</comment>
<feature type="compositionally biased region" description="Low complexity" evidence="1">
    <location>
        <begin position="384"/>
        <end position="398"/>
    </location>
</feature>
<dbReference type="PROSITE" id="PS50003">
    <property type="entry name" value="PH_DOMAIN"/>
    <property type="match status" value="1"/>
</dbReference>
<organism evidence="3 4">
    <name type="scientific">Aphidius gifuensis</name>
    <name type="common">Parasitoid wasp</name>
    <dbReference type="NCBI Taxonomy" id="684658"/>
    <lineage>
        <taxon>Eukaryota</taxon>
        <taxon>Metazoa</taxon>
        <taxon>Ecdysozoa</taxon>
        <taxon>Arthropoda</taxon>
        <taxon>Hexapoda</taxon>
        <taxon>Insecta</taxon>
        <taxon>Pterygota</taxon>
        <taxon>Neoptera</taxon>
        <taxon>Endopterygota</taxon>
        <taxon>Hymenoptera</taxon>
        <taxon>Apocrita</taxon>
        <taxon>Ichneumonoidea</taxon>
        <taxon>Braconidae</taxon>
        <taxon>Aphidiinae</taxon>
        <taxon>Aphidius</taxon>
    </lineage>
</organism>
<dbReference type="Proteomes" id="UP000639338">
    <property type="component" value="Unassembled WGS sequence"/>
</dbReference>
<feature type="compositionally biased region" description="Pro residues" evidence="1">
    <location>
        <begin position="1581"/>
        <end position="1591"/>
    </location>
</feature>
<evidence type="ECO:0000313" key="3">
    <source>
        <dbReference type="EMBL" id="KAF7991476.1"/>
    </source>
</evidence>
<feature type="region of interest" description="Disordered" evidence="1">
    <location>
        <begin position="353"/>
        <end position="398"/>
    </location>
</feature>
<dbReference type="InterPro" id="IPR001849">
    <property type="entry name" value="PH_domain"/>
</dbReference>
<dbReference type="Gene3D" id="2.30.29.30">
    <property type="entry name" value="Pleckstrin-homology domain (PH domain)/Phosphotyrosine-binding domain (PTB)"/>
    <property type="match status" value="1"/>
</dbReference>
<name>A0A834XSN7_APHGI</name>